<dbReference type="PROSITE" id="PS00065">
    <property type="entry name" value="D_2_HYDROXYACID_DH_1"/>
    <property type="match status" value="1"/>
</dbReference>
<feature type="domain" description="D-isomer specific 2-hydroxyacid dehydrogenase NAD-binding" evidence="6">
    <location>
        <begin position="113"/>
        <end position="291"/>
    </location>
</feature>
<evidence type="ECO:0000256" key="1">
    <source>
        <dbReference type="ARBA" id="ARBA00005854"/>
    </source>
</evidence>
<accession>C6LCY8</accession>
<dbReference type="SUPFAM" id="SSF51735">
    <property type="entry name" value="NAD(P)-binding Rossmann-fold domains"/>
    <property type="match status" value="1"/>
</dbReference>
<dbReference type="Gene3D" id="3.40.50.720">
    <property type="entry name" value="NAD(P)-binding Rossmann-like Domain"/>
    <property type="match status" value="2"/>
</dbReference>
<dbReference type="eggNOG" id="COG1052">
    <property type="taxonomic scope" value="Bacteria"/>
</dbReference>
<dbReference type="STRING" id="168384.SAMN05660368_01585"/>
<evidence type="ECO:0000256" key="2">
    <source>
        <dbReference type="ARBA" id="ARBA00023002"/>
    </source>
</evidence>
<dbReference type="InterPro" id="IPR029752">
    <property type="entry name" value="D-isomer_DH_CS1"/>
</dbReference>
<dbReference type="InterPro" id="IPR036291">
    <property type="entry name" value="NAD(P)-bd_dom_sf"/>
</dbReference>
<dbReference type="RefSeq" id="WP_006861440.1">
    <property type="nucleotide sequence ID" value="NZ_ACCL02000006.1"/>
</dbReference>
<dbReference type="OrthoDB" id="9805416at2"/>
<keyword evidence="3" id="KW-0520">NAD</keyword>
<evidence type="ECO:0000256" key="4">
    <source>
        <dbReference type="RuleBase" id="RU003719"/>
    </source>
</evidence>
<evidence type="ECO:0000256" key="3">
    <source>
        <dbReference type="ARBA" id="ARBA00023027"/>
    </source>
</evidence>
<evidence type="ECO:0000313" key="8">
    <source>
        <dbReference type="Proteomes" id="UP000005561"/>
    </source>
</evidence>
<proteinExistence type="inferred from homology"/>
<dbReference type="EMBL" id="ACCL02000006">
    <property type="protein sequence ID" value="EET61471.1"/>
    <property type="molecule type" value="Genomic_DNA"/>
</dbReference>
<protein>
    <submittedName>
        <fullName evidence="7">4-phosphoerythronate dehydrogenase</fullName>
        <ecNumber evidence="7">1.1.1.290</ecNumber>
    </submittedName>
</protein>
<dbReference type="SUPFAM" id="SSF52283">
    <property type="entry name" value="Formate/glycerate dehydrogenase catalytic domain-like"/>
    <property type="match status" value="1"/>
</dbReference>
<keyword evidence="8" id="KW-1185">Reference proteome</keyword>
<dbReference type="InterPro" id="IPR006139">
    <property type="entry name" value="D-isomer_2_OHA_DH_cat_dom"/>
</dbReference>
<dbReference type="CDD" id="cd01619">
    <property type="entry name" value="LDH_like"/>
    <property type="match status" value="1"/>
</dbReference>
<evidence type="ECO:0000259" key="5">
    <source>
        <dbReference type="Pfam" id="PF00389"/>
    </source>
</evidence>
<comment type="caution">
    <text evidence="7">The sequence shown here is derived from an EMBL/GenBank/DDBJ whole genome shotgun (WGS) entry which is preliminary data.</text>
</comment>
<dbReference type="PANTHER" id="PTHR43761:SF1">
    <property type="entry name" value="D-ISOMER SPECIFIC 2-HYDROXYACID DEHYDROGENASE CATALYTIC DOMAIN-CONTAINING PROTEIN-RELATED"/>
    <property type="match status" value="1"/>
</dbReference>
<dbReference type="Pfam" id="PF02826">
    <property type="entry name" value="2-Hacid_dh_C"/>
    <property type="match status" value="1"/>
</dbReference>
<evidence type="ECO:0000313" key="7">
    <source>
        <dbReference type="EMBL" id="EET61471.1"/>
    </source>
</evidence>
<organism evidence="7 8">
    <name type="scientific">Marvinbryantia formatexigens DSM 14469</name>
    <dbReference type="NCBI Taxonomy" id="478749"/>
    <lineage>
        <taxon>Bacteria</taxon>
        <taxon>Bacillati</taxon>
        <taxon>Bacillota</taxon>
        <taxon>Clostridia</taxon>
        <taxon>Lachnospirales</taxon>
        <taxon>Lachnospiraceae</taxon>
        <taxon>Marvinbryantia</taxon>
    </lineage>
</organism>
<gene>
    <name evidence="7" type="primary">pdxB</name>
    <name evidence="7" type="ORF">BRYFOR_06646</name>
</gene>
<sequence length="331" mass="36969">MKVVITDYPDTMGRNLAYEEAILKRGLPGCETICYLYRGDKEELKRLVSDADAVLTAFLYFDKELLDSAPGMKCICFNATGYNAVDYEEACRRNIGIVPIGEYCTGEVADHTMALVLALARGLKHYGHDIDDLKRWQYYSGQRLRRISGMTMGILGLGKIGRAVADRAKSFGIRVIAYDPYLPAEIARKTGAELVSLPEIAERCHIITNHMILSEENRGLLDEKFFGSLKQCPIFVNTGRGEVVNHSALVKALDEGRMFGAGLDVLAQENPDLAQEELAGRENVIITPHAAFYTVETLKALQDISCENVVHYLRGEYDLVNRIVNRDRLVL</sequence>
<dbReference type="GO" id="GO:0033711">
    <property type="term" value="F:4-phosphoerythronate dehydrogenase activity"/>
    <property type="evidence" value="ECO:0007669"/>
    <property type="project" value="UniProtKB-EC"/>
</dbReference>
<dbReference type="PANTHER" id="PTHR43761">
    <property type="entry name" value="D-ISOMER SPECIFIC 2-HYDROXYACID DEHYDROGENASE FAMILY PROTEIN (AFU_ORTHOLOGUE AFUA_1G13630)"/>
    <property type="match status" value="1"/>
</dbReference>
<reference evidence="7" key="1">
    <citation type="submission" date="2009-07" db="EMBL/GenBank/DDBJ databases">
        <authorList>
            <person name="Weinstock G."/>
            <person name="Sodergren E."/>
            <person name="Clifton S."/>
            <person name="Fulton L."/>
            <person name="Fulton B."/>
            <person name="Courtney L."/>
            <person name="Fronick C."/>
            <person name="Harrison M."/>
            <person name="Strong C."/>
            <person name="Farmer C."/>
            <person name="Delahaunty K."/>
            <person name="Markovic C."/>
            <person name="Hall O."/>
            <person name="Minx P."/>
            <person name="Tomlinson C."/>
            <person name="Mitreva M."/>
            <person name="Nelson J."/>
            <person name="Hou S."/>
            <person name="Wollam A."/>
            <person name="Pepin K.H."/>
            <person name="Johnson M."/>
            <person name="Bhonagiri V."/>
            <person name="Nash W.E."/>
            <person name="Warren W."/>
            <person name="Chinwalla A."/>
            <person name="Mardis E.R."/>
            <person name="Wilson R.K."/>
        </authorList>
    </citation>
    <scope>NUCLEOTIDE SEQUENCE [LARGE SCALE GENOMIC DNA]</scope>
    <source>
        <strain evidence="7">DSM 14469</strain>
    </source>
</reference>
<dbReference type="AlphaFoldDB" id="C6LCY8"/>
<dbReference type="InterPro" id="IPR050418">
    <property type="entry name" value="D-iso_2-hydroxyacid_DH_PdxB"/>
</dbReference>
<dbReference type="InterPro" id="IPR006140">
    <property type="entry name" value="D-isomer_DH_NAD-bd"/>
</dbReference>
<evidence type="ECO:0000259" key="6">
    <source>
        <dbReference type="Pfam" id="PF02826"/>
    </source>
</evidence>
<name>C6LCY8_9FIRM</name>
<dbReference type="Proteomes" id="UP000005561">
    <property type="component" value="Unassembled WGS sequence"/>
</dbReference>
<keyword evidence="2 4" id="KW-0560">Oxidoreductase</keyword>
<dbReference type="EC" id="1.1.1.290" evidence="7"/>
<dbReference type="Pfam" id="PF00389">
    <property type="entry name" value="2-Hacid_dh"/>
    <property type="match status" value="1"/>
</dbReference>
<feature type="domain" description="D-isomer specific 2-hydroxyacid dehydrogenase catalytic" evidence="5">
    <location>
        <begin position="21"/>
        <end position="316"/>
    </location>
</feature>
<dbReference type="GO" id="GO:0051287">
    <property type="term" value="F:NAD binding"/>
    <property type="evidence" value="ECO:0007669"/>
    <property type="project" value="InterPro"/>
</dbReference>
<comment type="similarity">
    <text evidence="1 4">Belongs to the D-isomer specific 2-hydroxyacid dehydrogenase family.</text>
</comment>